<name>A0A413F788_9FIRM</name>
<dbReference type="Gene3D" id="3.20.20.450">
    <property type="entry name" value="EAL domain"/>
    <property type="match status" value="1"/>
</dbReference>
<feature type="domain" description="EAL" evidence="2">
    <location>
        <begin position="522"/>
        <end position="776"/>
    </location>
</feature>
<comment type="caution">
    <text evidence="4">The sequence shown here is derived from an EMBL/GenBank/DDBJ whole genome shotgun (WGS) entry which is preliminary data.</text>
</comment>
<dbReference type="CDD" id="cd12912">
    <property type="entry name" value="PDC2_MCP_like"/>
    <property type="match status" value="1"/>
</dbReference>
<dbReference type="EMBL" id="QSBM01000031">
    <property type="protein sequence ID" value="RGX21516.1"/>
    <property type="molecule type" value="Genomic_DNA"/>
</dbReference>
<dbReference type="InterPro" id="IPR035919">
    <property type="entry name" value="EAL_sf"/>
</dbReference>
<dbReference type="SMART" id="SM00052">
    <property type="entry name" value="EAL"/>
    <property type="match status" value="1"/>
</dbReference>
<dbReference type="InterPro" id="IPR029787">
    <property type="entry name" value="Nucleotide_cyclase"/>
</dbReference>
<dbReference type="PANTHER" id="PTHR33121">
    <property type="entry name" value="CYCLIC DI-GMP PHOSPHODIESTERASE PDEF"/>
    <property type="match status" value="1"/>
</dbReference>
<reference evidence="4 5" key="1">
    <citation type="submission" date="2018-08" db="EMBL/GenBank/DDBJ databases">
        <title>A genome reference for cultivated species of the human gut microbiota.</title>
        <authorList>
            <person name="Zou Y."/>
            <person name="Xue W."/>
            <person name="Luo G."/>
        </authorList>
    </citation>
    <scope>NUCLEOTIDE SEQUENCE [LARGE SCALE GENOMIC DNA]</scope>
    <source>
        <strain evidence="4 5">AF04-15</strain>
    </source>
</reference>
<evidence type="ECO:0000256" key="1">
    <source>
        <dbReference type="SAM" id="Phobius"/>
    </source>
</evidence>
<proteinExistence type="predicted"/>
<dbReference type="PANTHER" id="PTHR33121:SF70">
    <property type="entry name" value="SIGNALING PROTEIN YKOW"/>
    <property type="match status" value="1"/>
</dbReference>
<accession>A0A413F788</accession>
<keyword evidence="1" id="KW-0812">Transmembrane</keyword>
<evidence type="ECO:0000259" key="3">
    <source>
        <dbReference type="PROSITE" id="PS50887"/>
    </source>
</evidence>
<dbReference type="Gene3D" id="3.30.450.20">
    <property type="entry name" value="PAS domain"/>
    <property type="match status" value="2"/>
</dbReference>
<evidence type="ECO:0000313" key="5">
    <source>
        <dbReference type="Proteomes" id="UP000283880"/>
    </source>
</evidence>
<dbReference type="GO" id="GO:0071111">
    <property type="term" value="F:cyclic-guanylate-specific phosphodiesterase activity"/>
    <property type="evidence" value="ECO:0007669"/>
    <property type="project" value="InterPro"/>
</dbReference>
<dbReference type="InterPro" id="IPR050706">
    <property type="entry name" value="Cyclic-di-GMP_PDE-like"/>
</dbReference>
<dbReference type="Pfam" id="PF00563">
    <property type="entry name" value="EAL"/>
    <property type="match status" value="1"/>
</dbReference>
<evidence type="ECO:0000313" key="4">
    <source>
        <dbReference type="EMBL" id="RGX21516.1"/>
    </source>
</evidence>
<feature type="transmembrane region" description="Helical" evidence="1">
    <location>
        <begin position="38"/>
        <end position="61"/>
    </location>
</feature>
<dbReference type="InterPro" id="IPR000160">
    <property type="entry name" value="GGDEF_dom"/>
</dbReference>
<dbReference type="AlphaFoldDB" id="A0A413F788"/>
<dbReference type="Proteomes" id="UP000283880">
    <property type="component" value="Unassembled WGS sequence"/>
</dbReference>
<dbReference type="SUPFAM" id="SSF141868">
    <property type="entry name" value="EAL domain-like"/>
    <property type="match status" value="1"/>
</dbReference>
<evidence type="ECO:0000259" key="2">
    <source>
        <dbReference type="PROSITE" id="PS50883"/>
    </source>
</evidence>
<dbReference type="SMART" id="SM00267">
    <property type="entry name" value="GGDEF"/>
    <property type="match status" value="1"/>
</dbReference>
<feature type="transmembrane region" description="Helical" evidence="1">
    <location>
        <begin position="317"/>
        <end position="337"/>
    </location>
</feature>
<dbReference type="NCBIfam" id="TIGR00254">
    <property type="entry name" value="GGDEF"/>
    <property type="match status" value="1"/>
</dbReference>
<dbReference type="OrthoDB" id="9805474at2"/>
<keyword evidence="1" id="KW-1133">Transmembrane helix</keyword>
<dbReference type="CDD" id="cd01948">
    <property type="entry name" value="EAL"/>
    <property type="match status" value="1"/>
</dbReference>
<dbReference type="Gene3D" id="3.30.70.270">
    <property type="match status" value="1"/>
</dbReference>
<dbReference type="InterPro" id="IPR043128">
    <property type="entry name" value="Rev_trsase/Diguanyl_cyclase"/>
</dbReference>
<keyword evidence="1" id="KW-0472">Membrane</keyword>
<organism evidence="4 5">
    <name type="scientific">Enterocloster asparagiformis</name>
    <dbReference type="NCBI Taxonomy" id="333367"/>
    <lineage>
        <taxon>Bacteria</taxon>
        <taxon>Bacillati</taxon>
        <taxon>Bacillota</taxon>
        <taxon>Clostridia</taxon>
        <taxon>Lachnospirales</taxon>
        <taxon>Lachnospiraceae</taxon>
        <taxon>Enterocloster</taxon>
    </lineage>
</organism>
<protein>
    <submittedName>
        <fullName evidence="4">EAL domain-containing protein</fullName>
    </submittedName>
</protein>
<dbReference type="InterPro" id="IPR001633">
    <property type="entry name" value="EAL_dom"/>
</dbReference>
<dbReference type="PROSITE" id="PS50887">
    <property type="entry name" value="GGDEF"/>
    <property type="match status" value="1"/>
</dbReference>
<gene>
    <name evidence="4" type="ORF">DWV29_26455</name>
</gene>
<sequence>MGRPDRGFTVRRHLIYNSGHEQIRTVRNRSMKQSTKKMFSGIGIAAFVMVALVLVYAVLFYRTSQAKMVSTLAEISDQSAKVVRQEVEKNQMMLESLAILLAQGHSEDIRELVEELAAVDRANNFKRMGIVREDGTGYATDGSDVNARSALVRERFKTAFAGRAFVSDRVSDLIDGEPVTVYGVPFTAGDGGTYALFGTYSTEFYEDSLSVSTFGGNGYSYIIKEDGECVSSSRNPASLGNLDNFYKEVSAISDSNAQQMNLLREEIAAHKSGSLRYEREDGRRYVYYQPLEVNQWYLLSIVPSWVVEENVNGMLSLAYTMMAACLGILALMAYQIWTIKKRYWEKVEDTALTDAVTGHASFAKFRLDVQEILSGSRDTPYALVCFNVRMFQYINDLHGFAEGDRILRVIADYLSAHIGRQEACARLNADRFAALLSYRDKEELRGRVKNMIHGMEQLNRSQMEEMAYDVRMTAGIYQIEDKAEVLDKMLDWAKAALSRENMGAIENCGFYDTGIRERMVRRKELENHFEEAMSQGQFEVYYQPKYDVKGGRFYGAEALVRWNSPAEGMIPPGLFVPVFESNSMIIRLDEYIFEQVCRQIRQWLDRGFAVQPVSVNISRLHLYQKGFVERYLGLIRRWHVPPGLVELELTETVMFDNEELLGETLQGFRREGVPILMDDFGSGYSSIQLLRSMPIDNLKIDKGLVDDSTERPKLQKILSSVIGLAQSLHIQVTAEGVETKDQYDLLKRMNVDYIQGYYCAKPMPCGEYEKLVYENTGGREVF</sequence>
<dbReference type="CDD" id="cd18773">
    <property type="entry name" value="PDC1_HK_sensor"/>
    <property type="match status" value="1"/>
</dbReference>
<dbReference type="SUPFAM" id="SSF55073">
    <property type="entry name" value="Nucleotide cyclase"/>
    <property type="match status" value="1"/>
</dbReference>
<feature type="domain" description="GGDEF" evidence="3">
    <location>
        <begin position="379"/>
        <end position="513"/>
    </location>
</feature>
<dbReference type="Pfam" id="PF00990">
    <property type="entry name" value="GGDEF"/>
    <property type="match status" value="1"/>
</dbReference>
<dbReference type="PROSITE" id="PS50883">
    <property type="entry name" value="EAL"/>
    <property type="match status" value="1"/>
</dbReference>